<accession>A0A3B0ZEY2</accession>
<dbReference type="AlphaFoldDB" id="A0A3B0ZEY2"/>
<name>A0A3B0ZEY2_9ZZZZ</name>
<feature type="non-terminal residue" evidence="1">
    <location>
        <position position="1"/>
    </location>
</feature>
<dbReference type="EMBL" id="UOFP01000190">
    <property type="protein sequence ID" value="VAW87580.1"/>
    <property type="molecule type" value="Genomic_DNA"/>
</dbReference>
<sequence length="101" mass="11501">VLIVKFRTGKLEKCYFTSKQAVREFGDVVGRKYIQRINIIKAAQSLDDLTQLPGLRCHPLKGDRAGQYAVNLTGFHRLIFTLEGEYLTIAMIEEVSKHYGN</sequence>
<dbReference type="InterPro" id="IPR035093">
    <property type="entry name" value="RelE/ParE_toxin_dom_sf"/>
</dbReference>
<protein>
    <recommendedName>
        <fullName evidence="2">Toxin HigB</fullName>
    </recommendedName>
</protein>
<evidence type="ECO:0000313" key="1">
    <source>
        <dbReference type="EMBL" id="VAW87580.1"/>
    </source>
</evidence>
<gene>
    <name evidence="1" type="ORF">MNBD_GAMMA18-2110</name>
</gene>
<dbReference type="SUPFAM" id="SSF143011">
    <property type="entry name" value="RelE-like"/>
    <property type="match status" value="1"/>
</dbReference>
<dbReference type="Gene3D" id="3.30.2310.20">
    <property type="entry name" value="RelE-like"/>
    <property type="match status" value="1"/>
</dbReference>
<evidence type="ECO:0008006" key="2">
    <source>
        <dbReference type="Google" id="ProtNLM"/>
    </source>
</evidence>
<proteinExistence type="predicted"/>
<reference evidence="1" key="1">
    <citation type="submission" date="2018-06" db="EMBL/GenBank/DDBJ databases">
        <authorList>
            <person name="Zhirakovskaya E."/>
        </authorList>
    </citation>
    <scope>NUCLEOTIDE SEQUENCE</scope>
</reference>
<organism evidence="1">
    <name type="scientific">hydrothermal vent metagenome</name>
    <dbReference type="NCBI Taxonomy" id="652676"/>
    <lineage>
        <taxon>unclassified sequences</taxon>
        <taxon>metagenomes</taxon>
        <taxon>ecological metagenomes</taxon>
    </lineage>
</organism>